<keyword evidence="1 6" id="KW-0963">Cytoplasm</keyword>
<accession>E8LJ42</accession>
<comment type="similarity">
    <text evidence="6">Belongs to the RecF family.</text>
</comment>
<dbReference type="GO" id="GO:0000731">
    <property type="term" value="P:DNA synthesis involved in DNA repair"/>
    <property type="evidence" value="ECO:0007669"/>
    <property type="project" value="TreeGrafter"/>
</dbReference>
<evidence type="ECO:0000256" key="6">
    <source>
        <dbReference type="HAMAP-Rule" id="MF_00365"/>
    </source>
</evidence>
<dbReference type="GO" id="GO:0006260">
    <property type="term" value="P:DNA replication"/>
    <property type="evidence" value="ECO:0007669"/>
    <property type="project" value="UniProtKB-UniRule"/>
</dbReference>
<organism evidence="8 9">
    <name type="scientific">Succinatimonas hippei (strain DSM 22608 / JCM 16073 / KCTC 15190 / YIT 12066)</name>
    <dbReference type="NCBI Taxonomy" id="762983"/>
    <lineage>
        <taxon>Bacteria</taxon>
        <taxon>Pseudomonadati</taxon>
        <taxon>Pseudomonadota</taxon>
        <taxon>Gammaproteobacteria</taxon>
        <taxon>Aeromonadales</taxon>
        <taxon>Succinivibrionaceae</taxon>
        <taxon>Succinatimonas</taxon>
    </lineage>
</organism>
<comment type="function">
    <text evidence="6">The RecF protein is involved in DNA metabolism; it is required for DNA replication and normal SOS inducibility. RecF binds preferentially to single-stranded, linear DNA. It also seems to bind ATP.</text>
</comment>
<dbReference type="InterPro" id="IPR042174">
    <property type="entry name" value="RecF_2"/>
</dbReference>
<dbReference type="GO" id="GO:0006302">
    <property type="term" value="P:double-strand break repair"/>
    <property type="evidence" value="ECO:0007669"/>
    <property type="project" value="TreeGrafter"/>
</dbReference>
<evidence type="ECO:0000259" key="7">
    <source>
        <dbReference type="Pfam" id="PF02463"/>
    </source>
</evidence>
<dbReference type="HAMAP" id="MF_00365">
    <property type="entry name" value="RecF"/>
    <property type="match status" value="1"/>
</dbReference>
<dbReference type="Gene3D" id="3.40.50.300">
    <property type="entry name" value="P-loop containing nucleotide triphosphate hydrolases"/>
    <property type="match status" value="1"/>
</dbReference>
<gene>
    <name evidence="6 8" type="primary">recF</name>
    <name evidence="8" type="ORF">HMPREF9444_00716</name>
</gene>
<evidence type="ECO:0000256" key="1">
    <source>
        <dbReference type="ARBA" id="ARBA00022490"/>
    </source>
</evidence>
<proteinExistence type="inferred from homology"/>
<dbReference type="AlphaFoldDB" id="E8LJ42"/>
<evidence type="ECO:0000256" key="3">
    <source>
        <dbReference type="ARBA" id="ARBA00022741"/>
    </source>
</evidence>
<keyword evidence="2 6" id="KW-0235">DNA replication</keyword>
<keyword evidence="6" id="KW-0742">SOS response</keyword>
<keyword evidence="9" id="KW-1185">Reference proteome</keyword>
<evidence type="ECO:0000313" key="9">
    <source>
        <dbReference type="Proteomes" id="UP000018458"/>
    </source>
</evidence>
<dbReference type="HOGENOM" id="CLU_040267_0_0_6"/>
<dbReference type="NCBIfam" id="TIGR00611">
    <property type="entry name" value="recf"/>
    <property type="match status" value="1"/>
</dbReference>
<reference evidence="8 9" key="1">
    <citation type="submission" date="2011-01" db="EMBL/GenBank/DDBJ databases">
        <authorList>
            <person name="Weinstock G."/>
            <person name="Sodergren E."/>
            <person name="Clifton S."/>
            <person name="Fulton L."/>
            <person name="Fulton B."/>
            <person name="Courtney L."/>
            <person name="Fronick C."/>
            <person name="Harrison M."/>
            <person name="Strong C."/>
            <person name="Farmer C."/>
            <person name="Delahaunty K."/>
            <person name="Markovic C."/>
            <person name="Hall O."/>
            <person name="Minx P."/>
            <person name="Tomlinson C."/>
            <person name="Mitreva M."/>
            <person name="Hou S."/>
            <person name="Chen J."/>
            <person name="Wollam A."/>
            <person name="Pepin K.H."/>
            <person name="Johnson M."/>
            <person name="Bhonagiri V."/>
            <person name="Zhang X."/>
            <person name="Suruliraj S."/>
            <person name="Warren W."/>
            <person name="Chinwalla A."/>
            <person name="Mardis E.R."/>
            <person name="Wilson R.K."/>
        </authorList>
    </citation>
    <scope>NUCLEOTIDE SEQUENCE [LARGE SCALE GENOMIC DNA]</scope>
    <source>
        <strain evidence="9">DSM 22608 / JCM 16073 / KCTC 15190 / YIT 12066</strain>
    </source>
</reference>
<keyword evidence="6" id="KW-0234">DNA repair</keyword>
<dbReference type="GO" id="GO:0005737">
    <property type="term" value="C:cytoplasm"/>
    <property type="evidence" value="ECO:0007669"/>
    <property type="project" value="UniProtKB-SubCell"/>
</dbReference>
<dbReference type="InterPro" id="IPR027417">
    <property type="entry name" value="P-loop_NTPase"/>
</dbReference>
<dbReference type="GO" id="GO:0005524">
    <property type="term" value="F:ATP binding"/>
    <property type="evidence" value="ECO:0007669"/>
    <property type="project" value="UniProtKB-UniRule"/>
</dbReference>
<keyword evidence="3 6" id="KW-0547">Nucleotide-binding</keyword>
<dbReference type="GO" id="GO:0009432">
    <property type="term" value="P:SOS response"/>
    <property type="evidence" value="ECO:0007669"/>
    <property type="project" value="UniProtKB-UniRule"/>
</dbReference>
<dbReference type="STRING" id="762983.HMPREF9444_00716"/>
<evidence type="ECO:0000256" key="2">
    <source>
        <dbReference type="ARBA" id="ARBA00022705"/>
    </source>
</evidence>
<protein>
    <recommendedName>
        <fullName evidence="6">DNA replication and repair protein RecF</fullName>
    </recommendedName>
</protein>
<feature type="domain" description="RecF/RecN/SMC N-terminal" evidence="7">
    <location>
        <begin position="2"/>
        <end position="343"/>
    </location>
</feature>
<dbReference type="InterPro" id="IPR001238">
    <property type="entry name" value="DNA-binding_RecF"/>
</dbReference>
<dbReference type="RefSeq" id="WP_009142930.1">
    <property type="nucleotide sequence ID" value="NZ_GL830971.1"/>
</dbReference>
<name>E8LJ42_SUCHY</name>
<dbReference type="PANTHER" id="PTHR32182">
    <property type="entry name" value="DNA REPLICATION AND REPAIR PROTEIN RECF"/>
    <property type="match status" value="1"/>
</dbReference>
<comment type="subcellular location">
    <subcellularLocation>
        <location evidence="6">Cytoplasm</location>
    </subcellularLocation>
</comment>
<keyword evidence="5 6" id="KW-0238">DNA-binding</keyword>
<evidence type="ECO:0000313" key="8">
    <source>
        <dbReference type="EMBL" id="EFY07466.1"/>
    </source>
</evidence>
<dbReference type="OrthoDB" id="9803889at2"/>
<sequence>MFLSRLVISDFRNLEMLDFKPAPGFNVIYGPNGSGKSSVLEAVSYLALGRSFRGYNYQYLIKNGRKSFSVFASVNENHAALTDNIGIAKGRGEDLQIKINGSKVQRLIDLVDKICVQIIHPQGIELVTQGPELRRNFIDWGVYYSEPKFKDLWFNYKRVIKQRNILLKSKASDFEISVWDDLLSSLSEKIDEFRCSYLEKLNVFLSAQCEQFLPKFSLKFELHSGWNKDFKLRDLLAQNLEKDRVLGYTFYGCHRADLKIKSDSVSAGATLSRGQLKLLVCAMRLAQGLLLKHETGRSCIYLIDDLNSELDSNSQKILLENLKQCSCQVFITNISREMMLNNDVDICYVGLNNGFLENS</sequence>
<dbReference type="Pfam" id="PF02463">
    <property type="entry name" value="SMC_N"/>
    <property type="match status" value="1"/>
</dbReference>
<keyword evidence="4 6" id="KW-0067">ATP-binding</keyword>
<dbReference type="InterPro" id="IPR003395">
    <property type="entry name" value="RecF/RecN/SMC_N"/>
</dbReference>
<comment type="caution">
    <text evidence="8">The sequence shown here is derived from an EMBL/GenBank/DDBJ whole genome shotgun (WGS) entry which is preliminary data.</text>
</comment>
<dbReference type="SUPFAM" id="SSF52540">
    <property type="entry name" value="P-loop containing nucleoside triphosphate hydrolases"/>
    <property type="match status" value="1"/>
</dbReference>
<feature type="binding site" evidence="6">
    <location>
        <begin position="30"/>
        <end position="37"/>
    </location>
    <ligand>
        <name>ATP</name>
        <dbReference type="ChEBI" id="CHEBI:30616"/>
    </ligand>
</feature>
<keyword evidence="6" id="KW-0227">DNA damage</keyword>
<dbReference type="Proteomes" id="UP000018458">
    <property type="component" value="Unassembled WGS sequence"/>
</dbReference>
<evidence type="ECO:0000256" key="4">
    <source>
        <dbReference type="ARBA" id="ARBA00022840"/>
    </source>
</evidence>
<dbReference type="EMBL" id="AEVO01000034">
    <property type="protein sequence ID" value="EFY07466.1"/>
    <property type="molecule type" value="Genomic_DNA"/>
</dbReference>
<evidence type="ECO:0000256" key="5">
    <source>
        <dbReference type="ARBA" id="ARBA00023125"/>
    </source>
</evidence>
<dbReference type="GO" id="GO:0003697">
    <property type="term" value="F:single-stranded DNA binding"/>
    <property type="evidence" value="ECO:0007669"/>
    <property type="project" value="UniProtKB-UniRule"/>
</dbReference>
<dbReference type="Gene3D" id="1.20.1050.90">
    <property type="entry name" value="RecF/RecN/SMC, N-terminal domain"/>
    <property type="match status" value="1"/>
</dbReference>
<dbReference type="eggNOG" id="COG1195">
    <property type="taxonomic scope" value="Bacteria"/>
</dbReference>
<dbReference type="PANTHER" id="PTHR32182:SF0">
    <property type="entry name" value="DNA REPLICATION AND REPAIR PROTEIN RECF"/>
    <property type="match status" value="1"/>
</dbReference>